<dbReference type="AlphaFoldDB" id="C0W2I9"/>
<organism evidence="3 4">
    <name type="scientific">Actinomyces urogenitalis DSM 15434</name>
    <dbReference type="NCBI Taxonomy" id="525246"/>
    <lineage>
        <taxon>Bacteria</taxon>
        <taxon>Bacillati</taxon>
        <taxon>Actinomycetota</taxon>
        <taxon>Actinomycetes</taxon>
        <taxon>Actinomycetales</taxon>
        <taxon>Actinomycetaceae</taxon>
        <taxon>Actinomyces</taxon>
    </lineage>
</organism>
<dbReference type="EMBL" id="ACFH01000004">
    <property type="protein sequence ID" value="EEH67092.1"/>
    <property type="molecule type" value="Genomic_DNA"/>
</dbReference>
<keyword evidence="4" id="KW-1185">Reference proteome</keyword>
<dbReference type="OrthoDB" id="253051at2"/>
<dbReference type="Pfam" id="PF21027">
    <property type="entry name" value="Sde0182_C"/>
    <property type="match status" value="1"/>
</dbReference>
<feature type="domain" description="Cellulose-binding Sde182 nucleoside hydrolase-like" evidence="1">
    <location>
        <begin position="13"/>
        <end position="333"/>
    </location>
</feature>
<dbReference type="Gene3D" id="2.60.40.10">
    <property type="entry name" value="Immunoglobulins"/>
    <property type="match status" value="1"/>
</dbReference>
<reference evidence="3 4" key="1">
    <citation type="submission" date="2009-01" db="EMBL/GenBank/DDBJ databases">
        <authorList>
            <person name="Qin X."/>
            <person name="Bachman B."/>
            <person name="Battles P."/>
            <person name="Bell A."/>
            <person name="Bess C."/>
            <person name="Bickham C."/>
            <person name="Chaboub L."/>
            <person name="Chen D."/>
            <person name="Coyle M."/>
            <person name="Deiros D.R."/>
            <person name="Dinh H."/>
            <person name="Forbes L."/>
            <person name="Fowler G."/>
            <person name="Francisco L."/>
            <person name="Fu Q."/>
            <person name="Gubbala S."/>
            <person name="Hale W."/>
            <person name="Han Y."/>
            <person name="Hemphill L."/>
            <person name="Highlander S.K."/>
            <person name="Hirani K."/>
            <person name="Hogues M."/>
            <person name="Jackson L."/>
            <person name="Jakkamsetti A."/>
            <person name="Javaid M."/>
            <person name="Jiang H."/>
            <person name="Korchina V."/>
            <person name="Kovar C."/>
            <person name="Lara F."/>
            <person name="Lee S."/>
            <person name="Mata R."/>
            <person name="Mathew T."/>
            <person name="Moen C."/>
            <person name="Morales K."/>
            <person name="Munidasa M."/>
            <person name="Nazareth L."/>
            <person name="Ngo R."/>
            <person name="Nguyen L."/>
            <person name="Okwuonu G."/>
            <person name="Ongeri F."/>
            <person name="Patil S."/>
            <person name="Petrosino J."/>
            <person name="Pham C."/>
            <person name="Pham P."/>
            <person name="Pu L.-L."/>
            <person name="Puazo M."/>
            <person name="Raj R."/>
            <person name="Reid J."/>
            <person name="Rouhana J."/>
            <person name="Saada N."/>
            <person name="Shang Y."/>
            <person name="Simmons D."/>
            <person name="Thornton R."/>
            <person name="Warren J."/>
            <person name="Weissenberger G."/>
            <person name="Zhang J."/>
            <person name="Zhang L."/>
            <person name="Zhou C."/>
            <person name="Zhu D."/>
            <person name="Muzny D."/>
            <person name="Worley K."/>
            <person name="Gibbs R."/>
        </authorList>
    </citation>
    <scope>NUCLEOTIDE SEQUENCE [LARGE SCALE GENOMIC DNA]</scope>
    <source>
        <strain evidence="3 4">DSM 15434</strain>
    </source>
</reference>
<evidence type="ECO:0008006" key="5">
    <source>
        <dbReference type="Google" id="ProtNLM"/>
    </source>
</evidence>
<dbReference type="Pfam" id="PF07632">
    <property type="entry name" value="Sde182_NH-like"/>
    <property type="match status" value="1"/>
</dbReference>
<dbReference type="RefSeq" id="WP_006549383.1">
    <property type="nucleotide sequence ID" value="NZ_DS999576.1"/>
</dbReference>
<evidence type="ECO:0000259" key="1">
    <source>
        <dbReference type="Pfam" id="PF07632"/>
    </source>
</evidence>
<dbReference type="Proteomes" id="UP000004778">
    <property type="component" value="Unassembled WGS sequence"/>
</dbReference>
<dbReference type="eggNOG" id="COG1231">
    <property type="taxonomic scope" value="Bacteria"/>
</dbReference>
<dbReference type="InterPro" id="IPR013783">
    <property type="entry name" value="Ig-like_fold"/>
</dbReference>
<evidence type="ECO:0000259" key="2">
    <source>
        <dbReference type="Pfam" id="PF21027"/>
    </source>
</evidence>
<comment type="caution">
    <text evidence="3">The sequence shown here is derived from an EMBL/GenBank/DDBJ whole genome shotgun (WGS) entry which is preliminary data.</text>
</comment>
<evidence type="ECO:0000313" key="4">
    <source>
        <dbReference type="Proteomes" id="UP000004778"/>
    </source>
</evidence>
<dbReference type="InterPro" id="IPR036452">
    <property type="entry name" value="Ribo_hydro-like"/>
</dbReference>
<dbReference type="Gene3D" id="3.90.245.10">
    <property type="entry name" value="Ribonucleoside hydrolase-like"/>
    <property type="match status" value="1"/>
</dbReference>
<dbReference type="InterPro" id="IPR011483">
    <property type="entry name" value="Sde182_NH-like"/>
</dbReference>
<dbReference type="InterPro" id="IPR048527">
    <property type="entry name" value="Sde182_C"/>
</dbReference>
<dbReference type="STRING" id="103621.GCA_001067145_01094"/>
<evidence type="ECO:0000313" key="3">
    <source>
        <dbReference type="EMBL" id="EEH67092.1"/>
    </source>
</evidence>
<gene>
    <name evidence="3" type="ORF">HMPREF0058_0083</name>
</gene>
<dbReference type="GO" id="GO:0005975">
    <property type="term" value="P:carbohydrate metabolic process"/>
    <property type="evidence" value="ECO:0007669"/>
    <property type="project" value="UniProtKB-ARBA"/>
</dbReference>
<accession>C0W2I9</accession>
<protein>
    <recommendedName>
        <fullName evidence="5">DUF1593 domain-containing protein</fullName>
    </recommendedName>
</protein>
<dbReference type="GO" id="GO:0016799">
    <property type="term" value="F:hydrolase activity, hydrolyzing N-glycosyl compounds"/>
    <property type="evidence" value="ECO:0007669"/>
    <property type="project" value="InterPro"/>
</dbReference>
<dbReference type="HOGENOM" id="CLU_029266_0_0_11"/>
<name>C0W2I9_9ACTO</name>
<feature type="domain" description="Cellulose-binding Sde182 C-terminal" evidence="2">
    <location>
        <begin position="443"/>
        <end position="522"/>
    </location>
</feature>
<sequence length="525" mass="57571">MRSLPFPTAVRPRTIITTDPELDDLNSMIRLLTYANEIDIRGLVYAGSQCHVAGDPQRGIAPYRWPAPGERGHIDQAIDAYAQVEDTLRVHDPRYPSAAHLRSLVRTGNIAAEGEMEEETEGSGLIADYLREIALTPDGATEDDATRPLFIQAWGGISTIARALRSVAEELGGREDWEGLRQRIVDRVVITSFGEQDSTLDSYVRPQWPGLEHREVATETWGYMTRGVLAPADCELASARWTERSISSRGPLGAAYRVWGDGRQMAAGFDREDYFWIQGKDGAELAAEGYAVWCPVQEAGAFISEGDTSNFLLLVPNGLSSWQDATYGGWGGRQAPHPEHADTLTSDMRFHLPDLPGMPELPQPTWPPLVVDHDAEGEAPAEYHATRWWRAAQHDFASRLAWSLTSRFEDANHPPVVSVVGGPSREQCPEGGLRRAVRAGERVRLQAEAADPDGDAVALRWWAYPEAGPRPCPVAPELDDDGQGGAVVSVPQEAEPGQEIHLVVEGTDDGVPALTRYQRVVLVVG</sequence>
<proteinExistence type="predicted"/>